<dbReference type="GO" id="GO:0005829">
    <property type="term" value="C:cytosol"/>
    <property type="evidence" value="ECO:0007669"/>
    <property type="project" value="TreeGrafter"/>
</dbReference>
<proteinExistence type="predicted"/>
<reference evidence="5" key="2">
    <citation type="submission" date="2016-01" db="EMBL/GenBank/DDBJ databases">
        <authorList>
            <person name="Mitreva M."/>
            <person name="Pepin K.H."/>
            <person name="Mihindukulasuriya K.A."/>
            <person name="Fulton R."/>
            <person name="Fronick C."/>
            <person name="O'Laughlin M."/>
            <person name="Miner T."/>
            <person name="Herter B."/>
            <person name="Rosa B.A."/>
            <person name="Cordes M."/>
            <person name="Tomlinson C."/>
            <person name="Wollam A."/>
            <person name="Palsikar V.B."/>
            <person name="Mardis E.R."/>
            <person name="Wilson R.K."/>
        </authorList>
    </citation>
    <scope>NUCLEOTIDE SEQUENCE [LARGE SCALE GENOMIC DNA]</scope>
    <source>
        <strain evidence="5">GED7749B</strain>
    </source>
</reference>
<organism evidence="2 5">
    <name type="scientific">Heyndrickxia coagulans</name>
    <name type="common">Weizmannia coagulans</name>
    <dbReference type="NCBI Taxonomy" id="1398"/>
    <lineage>
        <taxon>Bacteria</taxon>
        <taxon>Bacillati</taxon>
        <taxon>Bacillota</taxon>
        <taxon>Bacilli</taxon>
        <taxon>Bacillales</taxon>
        <taxon>Bacillaceae</taxon>
        <taxon>Heyndrickxia</taxon>
    </lineage>
</organism>
<evidence type="ECO:0000259" key="1">
    <source>
        <dbReference type="Pfam" id="PF02036"/>
    </source>
</evidence>
<dbReference type="PANTHER" id="PTHR10094">
    <property type="entry name" value="STEROL CARRIER PROTEIN 2 SCP-2 FAMILY PROTEIN"/>
    <property type="match status" value="1"/>
</dbReference>
<dbReference type="InterPro" id="IPR003033">
    <property type="entry name" value="SCP2_sterol-bd_dom"/>
</dbReference>
<reference evidence="2" key="3">
    <citation type="submission" date="2016-01" db="EMBL/GenBank/DDBJ databases">
        <authorList>
            <person name="Oliw E.H."/>
        </authorList>
    </citation>
    <scope>NUCLEOTIDE SEQUENCE [LARGE SCALE GENOMIC DNA]</scope>
    <source>
        <strain evidence="2">GED7749B</strain>
    </source>
</reference>
<dbReference type="Proteomes" id="UP001223084">
    <property type="component" value="Unassembled WGS sequence"/>
</dbReference>
<comment type="caution">
    <text evidence="2">The sequence shown here is derived from an EMBL/GenBank/DDBJ whole genome shotgun (WGS) entry which is preliminary data.</text>
</comment>
<dbReference type="AlphaFoldDB" id="A0A133KMT2"/>
<dbReference type="Proteomes" id="UP000075288">
    <property type="component" value="Unassembled WGS sequence"/>
</dbReference>
<dbReference type="Proteomes" id="UP000070376">
    <property type="component" value="Unassembled WGS sequence"/>
</dbReference>
<dbReference type="Pfam" id="PF02036">
    <property type="entry name" value="SCP2"/>
    <property type="match status" value="1"/>
</dbReference>
<dbReference type="OMA" id="AQVTLVM"/>
<protein>
    <submittedName>
        <fullName evidence="2">Putative SCP-2 sterol transfer family protein</fullName>
    </submittedName>
    <submittedName>
        <fullName evidence="4">SCP2 sterol-binding domain-containing protein</fullName>
    </submittedName>
</protein>
<gene>
    <name evidence="3" type="ORF">B4098_3177</name>
    <name evidence="2" type="ORF">HMPREF3213_02162</name>
    <name evidence="4" type="ORF">QN341_06575</name>
</gene>
<dbReference type="RefSeq" id="WP_013859365.1">
    <property type="nucleotide sequence ID" value="NZ_JARTFB010000047.1"/>
</dbReference>
<feature type="domain" description="SCP2" evidence="1">
    <location>
        <begin position="11"/>
        <end position="106"/>
    </location>
</feature>
<dbReference type="EMBL" id="LRPN01000083">
    <property type="protein sequence ID" value="KWZ81009.1"/>
    <property type="molecule type" value="Genomic_DNA"/>
</dbReference>
<accession>A0A133KMT2</accession>
<dbReference type="EMBL" id="LQYG01000027">
    <property type="protein sequence ID" value="KYC64469.1"/>
    <property type="molecule type" value="Genomic_DNA"/>
</dbReference>
<sequence length="112" mass="12095">METVDEIFQTIDAALKKDPSRSQGMNAVYQFNLSGEEEGAYHVVMRPEGSYAGAGEAEDPNCTLSLSSADFKKLVQGKMNGTTAFLTGKLRLKGDMGLALRLQDVLLAYNAS</sequence>
<evidence type="ECO:0000313" key="4">
    <source>
        <dbReference type="EMBL" id="MDL5040744.1"/>
    </source>
</evidence>
<evidence type="ECO:0000313" key="2">
    <source>
        <dbReference type="EMBL" id="KWZ81009.1"/>
    </source>
</evidence>
<evidence type="ECO:0000313" key="5">
    <source>
        <dbReference type="Proteomes" id="UP000070376"/>
    </source>
</evidence>
<dbReference type="SUPFAM" id="SSF55718">
    <property type="entry name" value="SCP-like"/>
    <property type="match status" value="1"/>
</dbReference>
<dbReference type="EMBL" id="JASUZX010000001">
    <property type="protein sequence ID" value="MDL5040744.1"/>
    <property type="molecule type" value="Genomic_DNA"/>
</dbReference>
<dbReference type="InterPro" id="IPR036527">
    <property type="entry name" value="SCP2_sterol-bd_dom_sf"/>
</dbReference>
<evidence type="ECO:0000313" key="6">
    <source>
        <dbReference type="Proteomes" id="UP000075288"/>
    </source>
</evidence>
<reference evidence="3 6" key="1">
    <citation type="submission" date="2016-01" db="EMBL/GenBank/DDBJ databases">
        <title>Genome Sequences of Twelve Sporeforming Bacillus Species Isolated from Foods.</title>
        <authorList>
            <person name="Berendsen E.M."/>
            <person name="Wells-Bennik M.H."/>
            <person name="Krawcyk A.O."/>
            <person name="De Jong A."/>
            <person name="Holsappel S."/>
            <person name="Eijlander R.T."/>
            <person name="Kuipers O.P."/>
        </authorList>
    </citation>
    <scope>NUCLEOTIDE SEQUENCE [LARGE SCALE GENOMIC DNA]</scope>
    <source>
        <strain evidence="3 6">B4098</strain>
    </source>
</reference>
<dbReference type="PANTHER" id="PTHR10094:SF25">
    <property type="entry name" value="SCP2 STEROL-BINDING DOMAIN-CONTAINING PROTEIN 1"/>
    <property type="match status" value="1"/>
</dbReference>
<reference evidence="4" key="4">
    <citation type="submission" date="2023-06" db="EMBL/GenBank/DDBJ databases">
        <title>Probiogenomic evaluation and L lactic producing Weizmannia coaggulans BKMTCR2-2 from tree bark.</title>
        <authorList>
            <person name="Mahittikon J."/>
            <person name="Tanasupawat S."/>
        </authorList>
    </citation>
    <scope>NUCLEOTIDE SEQUENCE</scope>
    <source>
        <strain evidence="4">BKMTCR2-2</strain>
    </source>
</reference>
<evidence type="ECO:0000313" key="3">
    <source>
        <dbReference type="EMBL" id="KYC64469.1"/>
    </source>
</evidence>
<name>A0A133KMT2_HEYCO</name>
<dbReference type="PATRIC" id="fig|1398.22.peg.2168"/>
<dbReference type="Gene3D" id="3.30.1050.10">
    <property type="entry name" value="SCP2 sterol-binding domain"/>
    <property type="match status" value="1"/>
</dbReference>